<gene>
    <name evidence="3" type="ORF">GGD45_001546</name>
</gene>
<keyword evidence="4" id="KW-1185">Reference proteome</keyword>
<feature type="compositionally biased region" description="Polar residues" evidence="1">
    <location>
        <begin position="22"/>
        <end position="46"/>
    </location>
</feature>
<protein>
    <submittedName>
        <fullName evidence="3">Uncharacterized protein</fullName>
    </submittedName>
</protein>
<dbReference type="Proteomes" id="UP000526625">
    <property type="component" value="Unassembled WGS sequence"/>
</dbReference>
<evidence type="ECO:0000313" key="4">
    <source>
        <dbReference type="Proteomes" id="UP000526625"/>
    </source>
</evidence>
<accession>A0ABR6QW56</accession>
<name>A0ABR6QW56_RHITR</name>
<keyword evidence="2" id="KW-0732">Signal</keyword>
<proteinExistence type="predicted"/>
<sequence length="67" mass="7037">MKKFTLAVSTIIFALASVSAHAGSTTPSPGNTKENVKTLNGQSSKTEPQKEAPLLKKQNPGIKGKTK</sequence>
<feature type="signal peptide" evidence="2">
    <location>
        <begin position="1"/>
        <end position="22"/>
    </location>
</feature>
<evidence type="ECO:0000256" key="2">
    <source>
        <dbReference type="SAM" id="SignalP"/>
    </source>
</evidence>
<dbReference type="EMBL" id="JACHBF010000003">
    <property type="protein sequence ID" value="MBB6491149.1"/>
    <property type="molecule type" value="Genomic_DNA"/>
</dbReference>
<feature type="chain" id="PRO_5045242553" evidence="2">
    <location>
        <begin position="23"/>
        <end position="67"/>
    </location>
</feature>
<reference evidence="3 4" key="1">
    <citation type="submission" date="2020-08" db="EMBL/GenBank/DDBJ databases">
        <title>Genomic Encyclopedia of Type Strains, Phase IV (KMG-V): Genome sequencing to study the core and pangenomes of soil and plant-associated prokaryotes.</title>
        <authorList>
            <person name="Whitman W."/>
        </authorList>
    </citation>
    <scope>NUCLEOTIDE SEQUENCE [LARGE SCALE GENOMIC DNA]</scope>
    <source>
        <strain evidence="3 4">SEMIA 4059</strain>
    </source>
</reference>
<comment type="caution">
    <text evidence="3">The sequence shown here is derived from an EMBL/GenBank/DDBJ whole genome shotgun (WGS) entry which is preliminary data.</text>
</comment>
<evidence type="ECO:0000313" key="3">
    <source>
        <dbReference type="EMBL" id="MBB6491149.1"/>
    </source>
</evidence>
<feature type="region of interest" description="Disordered" evidence="1">
    <location>
        <begin position="20"/>
        <end position="67"/>
    </location>
</feature>
<organism evidence="3 4">
    <name type="scientific">Rhizobium tropici</name>
    <dbReference type="NCBI Taxonomy" id="398"/>
    <lineage>
        <taxon>Bacteria</taxon>
        <taxon>Pseudomonadati</taxon>
        <taxon>Pseudomonadota</taxon>
        <taxon>Alphaproteobacteria</taxon>
        <taxon>Hyphomicrobiales</taxon>
        <taxon>Rhizobiaceae</taxon>
        <taxon>Rhizobium/Agrobacterium group</taxon>
        <taxon>Rhizobium</taxon>
    </lineage>
</organism>
<evidence type="ECO:0000256" key="1">
    <source>
        <dbReference type="SAM" id="MobiDB-lite"/>
    </source>
</evidence>